<sequence length="146" mass="16537">MFTFGREHEIKCAIRRHRKDDELQMVLAIINAIHDFKDGIVPIESALNAIRKGLVGGASGTWEAAGSWLCKLNDAYPATECVWLELASHPMAEVRFRVACHMLWVSEGLATNLYPTLVKDRSRRVREQAQGNWDCLRHPESYDGNS</sequence>
<evidence type="ECO:0000313" key="1">
    <source>
        <dbReference type="EMBL" id="EKZ1925165.1"/>
    </source>
</evidence>
<evidence type="ECO:0000313" key="2">
    <source>
        <dbReference type="EMBL" id="EKZ1929498.1"/>
    </source>
</evidence>
<name>A0AAI9FZ91_STEMA</name>
<comment type="caution">
    <text evidence="1">The sequence shown here is derived from an EMBL/GenBank/DDBJ whole genome shotgun (WGS) entry which is preliminary data.</text>
</comment>
<gene>
    <name evidence="1" type="ORF">REH87_000116</name>
    <name evidence="2" type="ORF">REH87_004574</name>
</gene>
<accession>A0AAI9FZ91</accession>
<dbReference type="Proteomes" id="UP001225498">
    <property type="component" value="Unassembled WGS sequence"/>
</dbReference>
<reference evidence="1" key="1">
    <citation type="submission" date="2023-08" db="EMBL/GenBank/DDBJ databases">
        <authorList>
            <consortium name="Clinical and Environmental Microbiology Branch: Whole genome sequencing antimicrobial resistance pathogens in the healthcare setting"/>
        </authorList>
    </citation>
    <scope>NUCLEOTIDE SEQUENCE</scope>
    <source>
        <strain evidence="1">2023CJ-00293</strain>
    </source>
</reference>
<evidence type="ECO:0000313" key="3">
    <source>
        <dbReference type="Proteomes" id="UP001225498"/>
    </source>
</evidence>
<dbReference type="EMBL" id="ABLTIR010000001">
    <property type="protein sequence ID" value="EKZ1925165.1"/>
    <property type="molecule type" value="Genomic_DNA"/>
</dbReference>
<protein>
    <submittedName>
        <fullName evidence="1">Uncharacterized protein</fullName>
    </submittedName>
</protein>
<dbReference type="RefSeq" id="WP_005409613.1">
    <property type="nucleotide sequence ID" value="NZ_BKBG02000001.1"/>
</dbReference>
<proteinExistence type="predicted"/>
<dbReference type="EMBL" id="ABLTIR010000267">
    <property type="protein sequence ID" value="EKZ1929498.1"/>
    <property type="molecule type" value="Genomic_DNA"/>
</dbReference>
<organism evidence="1 3">
    <name type="scientific">Stenotrophomonas maltophilia</name>
    <name type="common">Pseudomonas maltophilia</name>
    <name type="synonym">Xanthomonas maltophilia</name>
    <dbReference type="NCBI Taxonomy" id="40324"/>
    <lineage>
        <taxon>Bacteria</taxon>
        <taxon>Pseudomonadati</taxon>
        <taxon>Pseudomonadota</taxon>
        <taxon>Gammaproteobacteria</taxon>
        <taxon>Lysobacterales</taxon>
        <taxon>Lysobacteraceae</taxon>
        <taxon>Stenotrophomonas</taxon>
        <taxon>Stenotrophomonas maltophilia group</taxon>
    </lineage>
</organism>
<dbReference type="AlphaFoldDB" id="A0AAI9FZ91"/>